<evidence type="ECO:0000313" key="1">
    <source>
        <dbReference type="EMBL" id="KAH7841139.1"/>
    </source>
</evidence>
<reference evidence="1 2" key="1">
    <citation type="journal article" date="2021" name="Hortic Res">
        <title>High-quality reference genome and annotation aids understanding of berry development for evergreen blueberry (Vaccinium darrowii).</title>
        <authorList>
            <person name="Yu J."/>
            <person name="Hulse-Kemp A.M."/>
            <person name="Babiker E."/>
            <person name="Staton M."/>
        </authorList>
    </citation>
    <scope>NUCLEOTIDE SEQUENCE [LARGE SCALE GENOMIC DNA]</scope>
    <source>
        <strain evidence="2">cv. NJ 8807/NJ 8810</strain>
        <tissue evidence="1">Young leaf</tissue>
    </source>
</reference>
<keyword evidence="2" id="KW-1185">Reference proteome</keyword>
<gene>
    <name evidence="1" type="ORF">Vadar_026084</name>
</gene>
<proteinExistence type="predicted"/>
<protein>
    <submittedName>
        <fullName evidence="1">Uncharacterized protein</fullName>
    </submittedName>
</protein>
<name>A0ACB7XK00_9ERIC</name>
<dbReference type="Proteomes" id="UP000828048">
    <property type="component" value="Chromosome 10"/>
</dbReference>
<accession>A0ACB7XK00</accession>
<organism evidence="1 2">
    <name type="scientific">Vaccinium darrowii</name>
    <dbReference type="NCBI Taxonomy" id="229202"/>
    <lineage>
        <taxon>Eukaryota</taxon>
        <taxon>Viridiplantae</taxon>
        <taxon>Streptophyta</taxon>
        <taxon>Embryophyta</taxon>
        <taxon>Tracheophyta</taxon>
        <taxon>Spermatophyta</taxon>
        <taxon>Magnoliopsida</taxon>
        <taxon>eudicotyledons</taxon>
        <taxon>Gunneridae</taxon>
        <taxon>Pentapetalae</taxon>
        <taxon>asterids</taxon>
        <taxon>Ericales</taxon>
        <taxon>Ericaceae</taxon>
        <taxon>Vaccinioideae</taxon>
        <taxon>Vaccinieae</taxon>
        <taxon>Vaccinium</taxon>
    </lineage>
</organism>
<evidence type="ECO:0000313" key="2">
    <source>
        <dbReference type="Proteomes" id="UP000828048"/>
    </source>
</evidence>
<comment type="caution">
    <text evidence="1">The sequence shown here is derived from an EMBL/GenBank/DDBJ whole genome shotgun (WGS) entry which is preliminary data.</text>
</comment>
<dbReference type="EMBL" id="CM037160">
    <property type="protein sequence ID" value="KAH7841139.1"/>
    <property type="molecule type" value="Genomic_DNA"/>
</dbReference>
<sequence length="698" mass="77286">MYQRLQNLRQNSRSVDDYTTEFHQLVARNDLVETEEQLVARYVGGLREQFQFTLNMFELFSVSDAYQKALQLEKQAIRKPSSTPWSATARPPVGNTSTKPIASLPPTNPPAIRAGKALFVDSDGIVNEQCKSYEQEAAYDEEVVEEAKKSIKTTTYCHAHNESELASNLKHSAKDDLSSLVVLPSGHGSPPFMPLLLNTSRNLKKIGGPLLLVEWKSLCDFVYVIPTLLHRRLLLGETSNSGKAAAFVHAIPTLPRRRSPLGETSNCGRAAAFVHPVPTLPRRRLPLGQTSNGGRAAAFVHAVPTLPRRRSPLGQTSNGGRAVAFVHAVPTLPRRRSPLGETSNGGRAATFVHAVPTLPRRYLRERLQTVGGPLPFVHAVPTLPRRRSPLGKTSNCGRAAAIVHAVPTLPQLRSRERLQTVGGPLPFIHAFPTSLGRCSPLEETSNGGRADARHPYVAVHATLKASNCWKTSARHPYVAVNAALLGETLNGWKTSMLCRPYVAIDVALLGEASNDGRTFALLCTPSICCRQRRSFGIRTMGRPPHVRSRGFELLEDLRSSSLCCRRRCSFGRDFEQSEDLNAFVHVVHMLPSTPLFWERLRTMGGPLRFCARHPYVAIDAALLGETSNSWKTSTLLCTSSICCRRRRSFGRDFEWLEDLCAFVHAFPMLPQRRSPSLEGIGNYRRASTILRMLLLLIT</sequence>